<proteinExistence type="predicted"/>
<protein>
    <submittedName>
        <fullName evidence="2">Uncharacterized protein</fullName>
    </submittedName>
</protein>
<feature type="compositionally biased region" description="Gly residues" evidence="1">
    <location>
        <begin position="1"/>
        <end position="24"/>
    </location>
</feature>
<organism evidence="2 3">
    <name type="scientific">Mycobacterium asiaticum</name>
    <dbReference type="NCBI Taxonomy" id="1790"/>
    <lineage>
        <taxon>Bacteria</taxon>
        <taxon>Bacillati</taxon>
        <taxon>Actinomycetota</taxon>
        <taxon>Actinomycetes</taxon>
        <taxon>Mycobacteriales</taxon>
        <taxon>Mycobacteriaceae</taxon>
        <taxon>Mycobacterium</taxon>
    </lineage>
</organism>
<name>A0A1A3CZ85_MYCAS</name>
<dbReference type="EMBL" id="LZLM01000039">
    <property type="protein sequence ID" value="OBJ87943.1"/>
    <property type="molecule type" value="Genomic_DNA"/>
</dbReference>
<feature type="compositionally biased region" description="Low complexity" evidence="1">
    <location>
        <begin position="100"/>
        <end position="110"/>
    </location>
</feature>
<accession>A0A1A3CZ85</accession>
<sequence>MQTGGTGAGTGGQGTTPPAGGGHGPVIQTPGTTTGQGDAGHGGTNPPVINVPHSPAPQVETPTHPAPADHGPVVTPQQHQPIEQPTHHEPQSPSVFGHEPPAAHTPPAHTDVPGTHGAADHHGF</sequence>
<evidence type="ECO:0000256" key="1">
    <source>
        <dbReference type="SAM" id="MobiDB-lite"/>
    </source>
</evidence>
<comment type="caution">
    <text evidence="2">The sequence shown here is derived from an EMBL/GenBank/DDBJ whole genome shotgun (WGS) entry which is preliminary data.</text>
</comment>
<dbReference type="AlphaFoldDB" id="A0A1A3CZ85"/>
<evidence type="ECO:0000313" key="3">
    <source>
        <dbReference type="Proteomes" id="UP000093925"/>
    </source>
</evidence>
<reference evidence="2 3" key="1">
    <citation type="submission" date="2016-06" db="EMBL/GenBank/DDBJ databases">
        <authorList>
            <person name="Kjaerup R.B."/>
            <person name="Dalgaard T.S."/>
            <person name="Juul-Madsen H.R."/>
        </authorList>
    </citation>
    <scope>NUCLEOTIDE SEQUENCE [LARGE SCALE GENOMIC DNA]</scope>
    <source>
        <strain evidence="2 3">1276495.2</strain>
    </source>
</reference>
<gene>
    <name evidence="2" type="ORF">A5640_00570</name>
</gene>
<evidence type="ECO:0000313" key="2">
    <source>
        <dbReference type="EMBL" id="OBJ87943.1"/>
    </source>
</evidence>
<dbReference type="Proteomes" id="UP000093925">
    <property type="component" value="Unassembled WGS sequence"/>
</dbReference>
<feature type="region of interest" description="Disordered" evidence="1">
    <location>
        <begin position="1"/>
        <end position="124"/>
    </location>
</feature>